<evidence type="ECO:0000256" key="5">
    <source>
        <dbReference type="ARBA" id="ARBA00023004"/>
    </source>
</evidence>
<gene>
    <name evidence="8" type="ORF">ASJ83_00960</name>
</gene>
<comment type="caution">
    <text evidence="8">The sequence shown here is derived from an EMBL/GenBank/DDBJ whole genome shotgun (WGS) entry which is preliminary data.</text>
</comment>
<keyword evidence="3" id="KW-0949">S-adenosyl-L-methionine</keyword>
<dbReference type="InterPro" id="IPR036390">
    <property type="entry name" value="WH_DNA-bd_sf"/>
</dbReference>
<evidence type="ECO:0000256" key="4">
    <source>
        <dbReference type="ARBA" id="ARBA00022723"/>
    </source>
</evidence>
<keyword evidence="5" id="KW-0408">Iron</keyword>
<proteinExistence type="predicted"/>
<sequence length="319" mass="35881">MTENHIFGPVMSRRLGRSLGIDLLPFKTCSYDCVYCECGATTHITTKRAEFFPTEEVISQLDTVLRERPTLDYITFAGSGEPTLSLSIGRIIRHLKTAYPEYKVAVLTNGSLLGNKEVAADLSQADLVIPTLTSTSQETFEKIHRPDTCLLIKTIISDILEFRKEFHGEIWLEIFLIPDLNTSLEELASLRDVIDKIQPARIQLNTLDRPAAEDWVTAPDPDELENFRKYFAELKIPVDVAGVCCEQPDVCRAGESTHEHILKTLRIRPSTVEDLASMTGLHHHEVAKYLSGLLEEGTVHIQRGKRGVFYFAGPNTDRK</sequence>
<accession>A0AAX0Q714</accession>
<dbReference type="EMBL" id="LMVO01000034">
    <property type="protein sequence ID" value="PAV08906.1"/>
    <property type="molecule type" value="Genomic_DNA"/>
</dbReference>
<dbReference type="InterPro" id="IPR013785">
    <property type="entry name" value="Aldolase_TIM"/>
</dbReference>
<dbReference type="InterPro" id="IPR058240">
    <property type="entry name" value="rSAM_sf"/>
</dbReference>
<evidence type="ECO:0000259" key="7">
    <source>
        <dbReference type="PROSITE" id="PS51918"/>
    </source>
</evidence>
<dbReference type="PANTHER" id="PTHR43787">
    <property type="entry name" value="FEMO COFACTOR BIOSYNTHESIS PROTEIN NIFB-RELATED"/>
    <property type="match status" value="1"/>
</dbReference>
<dbReference type="SUPFAM" id="SSF102114">
    <property type="entry name" value="Radical SAM enzymes"/>
    <property type="match status" value="1"/>
</dbReference>
<dbReference type="InterPro" id="IPR007197">
    <property type="entry name" value="rSAM"/>
</dbReference>
<dbReference type="PROSITE" id="PS51918">
    <property type="entry name" value="RADICAL_SAM"/>
    <property type="match status" value="1"/>
</dbReference>
<dbReference type="CDD" id="cd01335">
    <property type="entry name" value="Radical_SAM"/>
    <property type="match status" value="1"/>
</dbReference>
<name>A0AAX0Q714_9EURY</name>
<dbReference type="SFLD" id="SFLDS00029">
    <property type="entry name" value="Radical_SAM"/>
    <property type="match status" value="1"/>
</dbReference>
<reference evidence="8 9" key="1">
    <citation type="journal article" date="2017" name="BMC Genomics">
        <title>Genomic analysis of methanogenic archaea reveals a shift towards energy conservation.</title>
        <authorList>
            <person name="Gilmore S.P."/>
            <person name="Henske J.K."/>
            <person name="Sexton J.A."/>
            <person name="Solomon K.V."/>
            <person name="Seppala S."/>
            <person name="Yoo J.I."/>
            <person name="Huyett L.M."/>
            <person name="Pressman A."/>
            <person name="Cogan J.Z."/>
            <person name="Kivenson V."/>
            <person name="Peng X."/>
            <person name="Tan Y."/>
            <person name="Valentine D.L."/>
            <person name="O'Malley M.A."/>
        </authorList>
    </citation>
    <scope>NUCLEOTIDE SEQUENCE [LARGE SCALE GENOMIC DNA]</scope>
    <source>
        <strain evidence="8 9">XII</strain>
    </source>
</reference>
<evidence type="ECO:0000256" key="6">
    <source>
        <dbReference type="ARBA" id="ARBA00023014"/>
    </source>
</evidence>
<dbReference type="AlphaFoldDB" id="A0AAX0Q714"/>
<evidence type="ECO:0000313" key="8">
    <source>
        <dbReference type="EMBL" id="PAV08906.1"/>
    </source>
</evidence>
<evidence type="ECO:0000256" key="1">
    <source>
        <dbReference type="ARBA" id="ARBA00001966"/>
    </source>
</evidence>
<keyword evidence="6" id="KW-0411">Iron-sulfur</keyword>
<dbReference type="GO" id="GO:0003824">
    <property type="term" value="F:catalytic activity"/>
    <property type="evidence" value="ECO:0007669"/>
    <property type="project" value="InterPro"/>
</dbReference>
<organism evidence="8 9">
    <name type="scientific">Methanocorpusculum parvum</name>
    <dbReference type="NCBI Taxonomy" id="2193"/>
    <lineage>
        <taxon>Archaea</taxon>
        <taxon>Methanobacteriati</taxon>
        <taxon>Methanobacteriota</taxon>
        <taxon>Stenosarchaea group</taxon>
        <taxon>Methanomicrobia</taxon>
        <taxon>Methanomicrobiales</taxon>
        <taxon>Methanocorpusculaceae</taxon>
        <taxon>Methanocorpusculum</taxon>
    </lineage>
</organism>
<keyword evidence="9" id="KW-1185">Reference proteome</keyword>
<dbReference type="InterPro" id="IPR040084">
    <property type="entry name" value="GTPase_Obg"/>
</dbReference>
<dbReference type="GO" id="GO:0046872">
    <property type="term" value="F:metal ion binding"/>
    <property type="evidence" value="ECO:0007669"/>
    <property type="project" value="UniProtKB-KW"/>
</dbReference>
<keyword evidence="2" id="KW-0004">4Fe-4S</keyword>
<evidence type="ECO:0000313" key="9">
    <source>
        <dbReference type="Proteomes" id="UP000243820"/>
    </source>
</evidence>
<dbReference type="Proteomes" id="UP000243820">
    <property type="component" value="Unassembled WGS sequence"/>
</dbReference>
<protein>
    <submittedName>
        <fullName evidence="8">Radical SAM protein</fullName>
    </submittedName>
</protein>
<comment type="cofactor">
    <cofactor evidence="1">
        <name>[4Fe-4S] cluster</name>
        <dbReference type="ChEBI" id="CHEBI:49883"/>
    </cofactor>
</comment>
<evidence type="ECO:0000256" key="2">
    <source>
        <dbReference type="ARBA" id="ARBA00022485"/>
    </source>
</evidence>
<dbReference type="Gene3D" id="3.20.20.70">
    <property type="entry name" value="Aldolase class I"/>
    <property type="match status" value="1"/>
</dbReference>
<dbReference type="SFLD" id="SFLDG01083">
    <property type="entry name" value="Uncharacterised_Radical_SAM_Su"/>
    <property type="match status" value="1"/>
</dbReference>
<dbReference type="PANTHER" id="PTHR43787:SF11">
    <property type="entry name" value="UPF0026 PROTEIN SLR1464"/>
    <property type="match status" value="1"/>
</dbReference>
<dbReference type="RefSeq" id="WP_095642356.1">
    <property type="nucleotide sequence ID" value="NZ_LMVO01000034.1"/>
</dbReference>
<dbReference type="SUPFAM" id="SSF46785">
    <property type="entry name" value="Winged helix' DNA-binding domain"/>
    <property type="match status" value="1"/>
</dbReference>
<evidence type="ECO:0000256" key="3">
    <source>
        <dbReference type="ARBA" id="ARBA00022691"/>
    </source>
</evidence>
<dbReference type="GO" id="GO:0051539">
    <property type="term" value="F:4 iron, 4 sulfur cluster binding"/>
    <property type="evidence" value="ECO:0007669"/>
    <property type="project" value="UniProtKB-KW"/>
</dbReference>
<keyword evidence="4" id="KW-0479">Metal-binding</keyword>
<dbReference type="Pfam" id="PF04055">
    <property type="entry name" value="Radical_SAM"/>
    <property type="match status" value="1"/>
</dbReference>
<feature type="domain" description="Radical SAM core" evidence="7">
    <location>
        <begin position="13"/>
        <end position="249"/>
    </location>
</feature>